<dbReference type="InterPro" id="IPR022251">
    <property type="entry name" value="DUF3774_wound-induced"/>
</dbReference>
<accession>A0AAD8IPP5</accession>
<evidence type="ECO:0000313" key="2">
    <source>
        <dbReference type="EMBL" id="KAK1388943.1"/>
    </source>
</evidence>
<name>A0AAD8IPP5_9APIA</name>
<dbReference type="Pfam" id="PF12609">
    <property type="entry name" value="DUF3774"/>
    <property type="match status" value="1"/>
</dbReference>
<evidence type="ECO:0000313" key="3">
    <source>
        <dbReference type="Proteomes" id="UP001237642"/>
    </source>
</evidence>
<keyword evidence="3" id="KW-1185">Reference proteome</keyword>
<evidence type="ECO:0000256" key="1">
    <source>
        <dbReference type="SAM" id="MobiDB-lite"/>
    </source>
</evidence>
<dbReference type="Proteomes" id="UP001237642">
    <property type="component" value="Unassembled WGS sequence"/>
</dbReference>
<reference evidence="2" key="1">
    <citation type="submission" date="2023-02" db="EMBL/GenBank/DDBJ databases">
        <title>Genome of toxic invasive species Heracleum sosnowskyi carries increased number of genes despite the absence of recent whole-genome duplications.</title>
        <authorList>
            <person name="Schelkunov M."/>
            <person name="Shtratnikova V."/>
            <person name="Makarenko M."/>
            <person name="Klepikova A."/>
            <person name="Omelchenko D."/>
            <person name="Novikova G."/>
            <person name="Obukhova E."/>
            <person name="Bogdanov V."/>
            <person name="Penin A."/>
            <person name="Logacheva M."/>
        </authorList>
    </citation>
    <scope>NUCLEOTIDE SEQUENCE</scope>
    <source>
        <strain evidence="2">Hsosn_3</strain>
        <tissue evidence="2">Leaf</tissue>
    </source>
</reference>
<organism evidence="2 3">
    <name type="scientific">Heracleum sosnowskyi</name>
    <dbReference type="NCBI Taxonomy" id="360622"/>
    <lineage>
        <taxon>Eukaryota</taxon>
        <taxon>Viridiplantae</taxon>
        <taxon>Streptophyta</taxon>
        <taxon>Embryophyta</taxon>
        <taxon>Tracheophyta</taxon>
        <taxon>Spermatophyta</taxon>
        <taxon>Magnoliopsida</taxon>
        <taxon>eudicotyledons</taxon>
        <taxon>Gunneridae</taxon>
        <taxon>Pentapetalae</taxon>
        <taxon>asterids</taxon>
        <taxon>campanulids</taxon>
        <taxon>Apiales</taxon>
        <taxon>Apiaceae</taxon>
        <taxon>Apioideae</taxon>
        <taxon>apioid superclade</taxon>
        <taxon>Tordylieae</taxon>
        <taxon>Tordyliinae</taxon>
        <taxon>Heracleum</taxon>
    </lineage>
</organism>
<comment type="caution">
    <text evidence="2">The sequence shown here is derived from an EMBL/GenBank/DDBJ whole genome shotgun (WGS) entry which is preliminary data.</text>
</comment>
<feature type="compositionally biased region" description="Basic residues" evidence="1">
    <location>
        <begin position="21"/>
        <end position="36"/>
    </location>
</feature>
<sequence length="146" mass="16662">MVFKNNNKARPQTCEEDRRNVKALKLKKSSNKRKRKVSSDEEYIPEVSFFLPDLAMILNRVSKQADDQVLQHTTENKPRCETGTIYNSGDCNTQFSSSSKQAKTLSGLYLSRVYGKSNRDTNGKKLKQAEESLRTVMYLSCWGPNS</sequence>
<dbReference type="EMBL" id="JAUIZM010000004">
    <property type="protein sequence ID" value="KAK1388943.1"/>
    <property type="molecule type" value="Genomic_DNA"/>
</dbReference>
<gene>
    <name evidence="2" type="ORF">POM88_017121</name>
</gene>
<proteinExistence type="predicted"/>
<dbReference type="PANTHER" id="PTHR33090">
    <property type="entry name" value="DUF3774 DOMAIN PROTEIN-RELATED"/>
    <property type="match status" value="1"/>
</dbReference>
<feature type="region of interest" description="Disordered" evidence="1">
    <location>
        <begin position="1"/>
        <end position="40"/>
    </location>
</feature>
<reference evidence="2" key="2">
    <citation type="submission" date="2023-05" db="EMBL/GenBank/DDBJ databases">
        <authorList>
            <person name="Schelkunov M.I."/>
        </authorList>
    </citation>
    <scope>NUCLEOTIDE SEQUENCE</scope>
    <source>
        <strain evidence="2">Hsosn_3</strain>
        <tissue evidence="2">Leaf</tissue>
    </source>
</reference>
<dbReference type="AlphaFoldDB" id="A0AAD8IPP5"/>
<feature type="compositionally biased region" description="Polar residues" evidence="1">
    <location>
        <begin position="1"/>
        <end position="10"/>
    </location>
</feature>
<protein>
    <submittedName>
        <fullName evidence="2">Uncharacterized protein</fullName>
    </submittedName>
</protein>